<evidence type="ECO:0000256" key="1">
    <source>
        <dbReference type="SAM" id="Phobius"/>
    </source>
</evidence>
<keyword evidence="1" id="KW-1133">Transmembrane helix</keyword>
<evidence type="ECO:0000313" key="3">
    <source>
        <dbReference type="Proteomes" id="UP000017746"/>
    </source>
</evidence>
<feature type="transmembrane region" description="Helical" evidence="1">
    <location>
        <begin position="34"/>
        <end position="54"/>
    </location>
</feature>
<organism evidence="2 3">
    <name type="scientific">Actinoplanes friuliensis DSM 7358</name>
    <dbReference type="NCBI Taxonomy" id="1246995"/>
    <lineage>
        <taxon>Bacteria</taxon>
        <taxon>Bacillati</taxon>
        <taxon>Actinomycetota</taxon>
        <taxon>Actinomycetes</taxon>
        <taxon>Micromonosporales</taxon>
        <taxon>Micromonosporaceae</taxon>
        <taxon>Actinoplanes</taxon>
    </lineage>
</organism>
<keyword evidence="3" id="KW-1185">Reference proteome</keyword>
<sequence>MIALPILLLAAVIGVFLAAADGPYEHDKVRLERVSVVLIAAAAVIAAAGVVVVVRDWVPG</sequence>
<keyword evidence="1" id="KW-0472">Membrane</keyword>
<dbReference type="Proteomes" id="UP000017746">
    <property type="component" value="Chromosome"/>
</dbReference>
<dbReference type="HOGENOM" id="CLU_2930640_0_0_11"/>
<protein>
    <submittedName>
        <fullName evidence="2">Uncharacterized protein</fullName>
    </submittedName>
</protein>
<reference evidence="2 3" key="1">
    <citation type="journal article" date="2014" name="J. Biotechnol.">
        <title>Complete genome sequence of the actinobacterium Actinoplanes friuliensis HAG 010964, producer of the lipopeptide antibiotic friulimycin.</title>
        <authorList>
            <person name="Ruckert C."/>
            <person name="Szczepanowski R."/>
            <person name="Albersmeier A."/>
            <person name="Goesmann A."/>
            <person name="Fischer N."/>
            <person name="Steinkamper A."/>
            <person name="Puhler A."/>
            <person name="Biener R."/>
            <person name="Schwartz D."/>
            <person name="Kalinowski J."/>
        </authorList>
    </citation>
    <scope>NUCLEOTIDE SEQUENCE [LARGE SCALE GENOMIC DNA]</scope>
    <source>
        <strain evidence="2 3">DSM 7358</strain>
    </source>
</reference>
<keyword evidence="1" id="KW-0812">Transmembrane</keyword>
<dbReference type="PATRIC" id="fig|1246995.3.peg.4732"/>
<dbReference type="EMBL" id="CP006272">
    <property type="protein sequence ID" value="AGZ42940.1"/>
    <property type="molecule type" value="Genomic_DNA"/>
</dbReference>
<dbReference type="STRING" id="1246995.AFR_23350"/>
<name>U5W4L5_9ACTN</name>
<proteinExistence type="predicted"/>
<dbReference type="KEGG" id="afs:AFR_23350"/>
<evidence type="ECO:0000313" key="2">
    <source>
        <dbReference type="EMBL" id="AGZ42940.1"/>
    </source>
</evidence>
<accession>U5W4L5</accession>
<dbReference type="AlphaFoldDB" id="U5W4L5"/>
<gene>
    <name evidence="2" type="ORF">AFR_23350</name>
</gene>
<dbReference type="RefSeq" id="WP_023363501.1">
    <property type="nucleotide sequence ID" value="NC_022657.1"/>
</dbReference>